<dbReference type="SUPFAM" id="SSF54695">
    <property type="entry name" value="POZ domain"/>
    <property type="match status" value="1"/>
</dbReference>
<feature type="non-terminal residue" evidence="2">
    <location>
        <position position="124"/>
    </location>
</feature>
<dbReference type="PROSITE" id="PS50097">
    <property type="entry name" value="BTB"/>
    <property type="match status" value="1"/>
</dbReference>
<dbReference type="VEuPathDB" id="FungiDB:FUN_016320"/>
<dbReference type="CDD" id="cd18186">
    <property type="entry name" value="BTB_POZ_ZBTB_KLHL-like"/>
    <property type="match status" value="1"/>
</dbReference>
<evidence type="ECO:0000259" key="1">
    <source>
        <dbReference type="PROSITE" id="PS50097"/>
    </source>
</evidence>
<protein>
    <recommendedName>
        <fullName evidence="1">BTB domain-containing protein</fullName>
    </recommendedName>
</protein>
<feature type="domain" description="BTB" evidence="1">
    <location>
        <begin position="4"/>
        <end position="77"/>
    </location>
</feature>
<name>A0A2I1HAL8_9GLOM</name>
<dbReference type="SMART" id="SM00225">
    <property type="entry name" value="BTB"/>
    <property type="match status" value="1"/>
</dbReference>
<dbReference type="InterPro" id="IPR000210">
    <property type="entry name" value="BTB/POZ_dom"/>
</dbReference>
<dbReference type="VEuPathDB" id="FungiDB:RhiirA1_539088"/>
<organism evidence="2 3">
    <name type="scientific">Rhizophagus irregularis</name>
    <dbReference type="NCBI Taxonomy" id="588596"/>
    <lineage>
        <taxon>Eukaryota</taxon>
        <taxon>Fungi</taxon>
        <taxon>Fungi incertae sedis</taxon>
        <taxon>Mucoromycota</taxon>
        <taxon>Glomeromycotina</taxon>
        <taxon>Glomeromycetes</taxon>
        <taxon>Glomerales</taxon>
        <taxon>Glomeraceae</taxon>
        <taxon>Rhizophagus</taxon>
    </lineage>
</organism>
<proteinExistence type="predicted"/>
<dbReference type="Proteomes" id="UP000234323">
    <property type="component" value="Unassembled WGS sequence"/>
</dbReference>
<dbReference type="EMBL" id="LLXI01002008">
    <property type="protein sequence ID" value="PKY55924.1"/>
    <property type="molecule type" value="Genomic_DNA"/>
</dbReference>
<accession>A0A2I1HAL8</accession>
<dbReference type="Pfam" id="PF00651">
    <property type="entry name" value="BTB"/>
    <property type="match status" value="1"/>
</dbReference>
<evidence type="ECO:0000313" key="3">
    <source>
        <dbReference type="Proteomes" id="UP000234323"/>
    </source>
</evidence>
<gene>
    <name evidence="2" type="ORF">RhiirA4_475781</name>
</gene>
<dbReference type="InterPro" id="IPR011333">
    <property type="entry name" value="SKP1/BTB/POZ_sf"/>
</dbReference>
<reference evidence="2 3" key="1">
    <citation type="submission" date="2015-10" db="EMBL/GenBank/DDBJ databases">
        <title>Genome analyses suggest a sexual origin of heterokaryosis in a supposedly ancient asexual fungus.</title>
        <authorList>
            <person name="Ropars J."/>
            <person name="Sedzielewska K."/>
            <person name="Noel J."/>
            <person name="Charron P."/>
            <person name="Farinelli L."/>
            <person name="Marton T."/>
            <person name="Kruger M."/>
            <person name="Pelin A."/>
            <person name="Brachmann A."/>
            <person name="Corradi N."/>
        </authorList>
    </citation>
    <scope>NUCLEOTIDE SEQUENCE [LARGE SCALE GENOMIC DNA]</scope>
    <source>
        <strain evidence="2 3">A4</strain>
    </source>
</reference>
<keyword evidence="3" id="KW-1185">Reference proteome</keyword>
<evidence type="ECO:0000313" key="2">
    <source>
        <dbReference type="EMBL" id="PKY55924.1"/>
    </source>
</evidence>
<sequence>MEDYDIKIIVGKDPNIEEFNAHLTILSSKSIYFKNVFSSRWVKKENGIIIFYKSNISPLVFRVLIKHIYKGILSVENNEINLMDVFIAADELKLLEVYQQLENRFLDNKLNWKPKEIITALQHD</sequence>
<dbReference type="AlphaFoldDB" id="A0A2I1HAL8"/>
<dbReference type="Gene3D" id="3.30.710.10">
    <property type="entry name" value="Potassium Channel Kv1.1, Chain A"/>
    <property type="match status" value="1"/>
</dbReference>
<comment type="caution">
    <text evidence="2">The sequence shown here is derived from an EMBL/GenBank/DDBJ whole genome shotgun (WGS) entry which is preliminary data.</text>
</comment>